<feature type="compositionally biased region" description="Low complexity" evidence="15">
    <location>
        <begin position="415"/>
        <end position="436"/>
    </location>
</feature>
<keyword evidence="17" id="KW-1185">Reference proteome</keyword>
<evidence type="ECO:0000256" key="6">
    <source>
        <dbReference type="ARBA" id="ARBA00022473"/>
    </source>
</evidence>
<dbReference type="EMBL" id="JAFCMP010000516">
    <property type="protein sequence ID" value="KAG5178293.1"/>
    <property type="molecule type" value="Genomic_DNA"/>
</dbReference>
<evidence type="ECO:0000256" key="3">
    <source>
        <dbReference type="ARBA" id="ARBA00004430"/>
    </source>
</evidence>
<dbReference type="Pfam" id="PF05783">
    <property type="entry name" value="DLIC"/>
    <property type="match status" value="1"/>
</dbReference>
<evidence type="ECO:0000256" key="15">
    <source>
        <dbReference type="SAM" id="MobiDB-lite"/>
    </source>
</evidence>
<evidence type="ECO:0000256" key="13">
    <source>
        <dbReference type="ARBA" id="ARBA00023212"/>
    </source>
</evidence>
<protein>
    <recommendedName>
        <fullName evidence="5">Cytoplasmic dynein 2 light intermediate chain 1</fullName>
    </recommendedName>
</protein>
<accession>A0A835YX97</accession>
<evidence type="ECO:0000256" key="9">
    <source>
        <dbReference type="ARBA" id="ARBA00022794"/>
    </source>
</evidence>
<dbReference type="Proteomes" id="UP000664859">
    <property type="component" value="Unassembled WGS sequence"/>
</dbReference>
<name>A0A835YX97_9STRA</name>
<evidence type="ECO:0000256" key="1">
    <source>
        <dbReference type="ARBA" id="ARBA00004120"/>
    </source>
</evidence>
<dbReference type="PANTHER" id="PTHR13236">
    <property type="entry name" value="DYNEIN 2 LIGHT INTERMEDIATE CHAIN, ISOFORM 2"/>
    <property type="match status" value="1"/>
</dbReference>
<dbReference type="InterPro" id="IPR022780">
    <property type="entry name" value="Dynein_light_int_chain"/>
</dbReference>
<dbReference type="GO" id="GO:0035735">
    <property type="term" value="P:intraciliary transport involved in cilium assembly"/>
    <property type="evidence" value="ECO:0007669"/>
    <property type="project" value="InterPro"/>
</dbReference>
<dbReference type="SUPFAM" id="SSF52540">
    <property type="entry name" value="P-loop containing nucleoside triphosphate hydrolases"/>
    <property type="match status" value="1"/>
</dbReference>
<keyword evidence="14" id="KW-0966">Cell projection</keyword>
<comment type="subcellular location">
    <subcellularLocation>
        <location evidence="3">Cytoplasm</location>
        <location evidence="3">Cytoskeleton</location>
        <location evidence="3">Cilium axoneme</location>
    </subcellularLocation>
    <subcellularLocation>
        <location evidence="1">Cytoplasm</location>
        <location evidence="1">Cytoskeleton</location>
        <location evidence="1">Cilium basal body</location>
    </subcellularLocation>
    <subcellularLocation>
        <location evidence="2">Cytoplasm</location>
        <location evidence="2">Cytoskeleton</location>
        <location evidence="2">Microtubule organizing center</location>
        <location evidence="2">Centrosome</location>
    </subcellularLocation>
</comment>
<feature type="compositionally biased region" description="Basic and acidic residues" evidence="15">
    <location>
        <begin position="386"/>
        <end position="414"/>
    </location>
</feature>
<evidence type="ECO:0000256" key="4">
    <source>
        <dbReference type="ARBA" id="ARBA00006831"/>
    </source>
</evidence>
<reference evidence="16" key="1">
    <citation type="submission" date="2021-02" db="EMBL/GenBank/DDBJ databases">
        <title>First Annotated Genome of the Yellow-green Alga Tribonema minus.</title>
        <authorList>
            <person name="Mahan K.M."/>
        </authorList>
    </citation>
    <scope>NUCLEOTIDE SEQUENCE</scope>
    <source>
        <strain evidence="16">UTEX B ZZ1240</strain>
    </source>
</reference>
<proteinExistence type="inferred from homology"/>
<dbReference type="GO" id="GO:0005868">
    <property type="term" value="C:cytoplasmic dynein complex"/>
    <property type="evidence" value="ECO:0007669"/>
    <property type="project" value="InterPro"/>
</dbReference>
<dbReference type="GO" id="GO:0005874">
    <property type="term" value="C:microtubule"/>
    <property type="evidence" value="ECO:0007669"/>
    <property type="project" value="UniProtKB-KW"/>
</dbReference>
<feature type="region of interest" description="Disordered" evidence="15">
    <location>
        <begin position="30"/>
        <end position="55"/>
    </location>
</feature>
<evidence type="ECO:0000256" key="7">
    <source>
        <dbReference type="ARBA" id="ARBA00022490"/>
    </source>
</evidence>
<evidence type="ECO:0000256" key="11">
    <source>
        <dbReference type="ARBA" id="ARBA00023069"/>
    </source>
</evidence>
<evidence type="ECO:0000256" key="14">
    <source>
        <dbReference type="ARBA" id="ARBA00023273"/>
    </source>
</evidence>
<dbReference type="GO" id="GO:0035721">
    <property type="term" value="P:intraciliary retrograde transport"/>
    <property type="evidence" value="ECO:0007669"/>
    <property type="project" value="InterPro"/>
</dbReference>
<evidence type="ECO:0000256" key="10">
    <source>
        <dbReference type="ARBA" id="ARBA00023017"/>
    </source>
</evidence>
<evidence type="ECO:0000313" key="17">
    <source>
        <dbReference type="Proteomes" id="UP000664859"/>
    </source>
</evidence>
<dbReference type="GO" id="GO:0036064">
    <property type="term" value="C:ciliary basal body"/>
    <property type="evidence" value="ECO:0007669"/>
    <property type="project" value="TreeGrafter"/>
</dbReference>
<evidence type="ECO:0000256" key="5">
    <source>
        <dbReference type="ARBA" id="ARBA00018863"/>
    </source>
</evidence>
<sequence>MARRNSFDDSASAASGNDVWSRLTRQVYGESGTDASAARQAAASDPADDGGTAAPATTVSANAGSCVESYTLCVGMPGSGKSSLLSAYLTPTKEDLNPKPTIALEYLFARRATASNSPKDIAHIWELGGGAHTSDLVAVPIGAHNFSTACYIVVVDLSRPSDIVAHITHWTDRIKASVKGAVRELAKADPTFADGLKRRTYAKFGREHPDLKIVKPCPVPLIFVANKYDVFRDSDSARRRLVGQALRFLAHVNGATLLCCSAKDKALKDAFRALLNRHLFAAPAKRLSETAPEKPLAVSAGADTFESILKAPPGATRYSDFIGTSGVMEGAAALWQRHIEEACGGASAEALALARGAAAGEGEGKEGGEGGADGGGGGGYPEPAVDEMRAQRDELLRRYRKEAERRAKLDKREAAPAAVARSASGGSGTGSAAAAARQRKPSVSSLSPAAGAQAPSRK</sequence>
<feature type="compositionally biased region" description="Gly residues" evidence="15">
    <location>
        <begin position="369"/>
        <end position="380"/>
    </location>
</feature>
<comment type="similarity">
    <text evidence="4">Belongs to the dynein light intermediate chain family.</text>
</comment>
<dbReference type="GO" id="GO:0005930">
    <property type="term" value="C:axoneme"/>
    <property type="evidence" value="ECO:0007669"/>
    <property type="project" value="UniProtKB-SubCell"/>
</dbReference>
<evidence type="ECO:0000256" key="8">
    <source>
        <dbReference type="ARBA" id="ARBA00022701"/>
    </source>
</evidence>
<keyword evidence="9" id="KW-0970">Cilium biogenesis/degradation</keyword>
<keyword evidence="8" id="KW-0493">Microtubule</keyword>
<dbReference type="GO" id="GO:0005813">
    <property type="term" value="C:centrosome"/>
    <property type="evidence" value="ECO:0007669"/>
    <property type="project" value="UniProtKB-SubCell"/>
</dbReference>
<dbReference type="OrthoDB" id="10263060at2759"/>
<evidence type="ECO:0000256" key="12">
    <source>
        <dbReference type="ARBA" id="ARBA00023175"/>
    </source>
</evidence>
<comment type="caution">
    <text evidence="16">The sequence shown here is derived from an EMBL/GenBank/DDBJ whole genome shotgun (WGS) entry which is preliminary data.</text>
</comment>
<dbReference type="InterPro" id="IPR040045">
    <property type="entry name" value="DYNC2LI1"/>
</dbReference>
<keyword evidence="13" id="KW-0206">Cytoskeleton</keyword>
<dbReference type="GO" id="GO:0045504">
    <property type="term" value="F:dynein heavy chain binding"/>
    <property type="evidence" value="ECO:0007669"/>
    <property type="project" value="TreeGrafter"/>
</dbReference>
<evidence type="ECO:0000313" key="16">
    <source>
        <dbReference type="EMBL" id="KAG5178293.1"/>
    </source>
</evidence>
<organism evidence="16 17">
    <name type="scientific">Tribonema minus</name>
    <dbReference type="NCBI Taxonomy" id="303371"/>
    <lineage>
        <taxon>Eukaryota</taxon>
        <taxon>Sar</taxon>
        <taxon>Stramenopiles</taxon>
        <taxon>Ochrophyta</taxon>
        <taxon>PX clade</taxon>
        <taxon>Xanthophyceae</taxon>
        <taxon>Tribonematales</taxon>
        <taxon>Tribonemataceae</taxon>
        <taxon>Tribonema</taxon>
    </lineage>
</organism>
<feature type="compositionally biased region" description="Low complexity" evidence="15">
    <location>
        <begin position="34"/>
        <end position="55"/>
    </location>
</feature>
<keyword evidence="11" id="KW-0969">Cilium</keyword>
<gene>
    <name evidence="16" type="ORF">JKP88DRAFT_201779</name>
</gene>
<keyword evidence="7" id="KW-0963">Cytoplasm</keyword>
<keyword evidence="10" id="KW-0243">Dynein</keyword>
<dbReference type="Gene3D" id="3.40.50.300">
    <property type="entry name" value="P-loop containing nucleotide triphosphate hydrolases"/>
    <property type="match status" value="1"/>
</dbReference>
<dbReference type="InterPro" id="IPR027417">
    <property type="entry name" value="P-loop_NTPase"/>
</dbReference>
<keyword evidence="12" id="KW-0505">Motor protein</keyword>
<dbReference type="AlphaFoldDB" id="A0A835YX97"/>
<keyword evidence="6" id="KW-0217">Developmental protein</keyword>
<dbReference type="PANTHER" id="PTHR13236:SF0">
    <property type="entry name" value="CYTOPLASMIC DYNEIN 2 LIGHT INTERMEDIATE CHAIN 1"/>
    <property type="match status" value="1"/>
</dbReference>
<evidence type="ECO:0000256" key="2">
    <source>
        <dbReference type="ARBA" id="ARBA00004300"/>
    </source>
</evidence>
<feature type="region of interest" description="Disordered" evidence="15">
    <location>
        <begin position="360"/>
        <end position="458"/>
    </location>
</feature>